<dbReference type="Gene3D" id="3.90.1150.10">
    <property type="entry name" value="Aspartate Aminotransferase, domain 1"/>
    <property type="match status" value="1"/>
</dbReference>
<feature type="region of interest" description="Disordered" evidence="5">
    <location>
        <begin position="1"/>
        <end position="24"/>
    </location>
</feature>
<evidence type="ECO:0000313" key="7">
    <source>
        <dbReference type="Proteomes" id="UP000216533"/>
    </source>
</evidence>
<evidence type="ECO:0000256" key="2">
    <source>
        <dbReference type="PIRSR" id="PIRSR000390-1"/>
    </source>
</evidence>
<evidence type="ECO:0000256" key="3">
    <source>
        <dbReference type="PIRSR" id="PIRSR000390-2"/>
    </source>
</evidence>
<dbReference type="RefSeq" id="WP_094450415.1">
    <property type="nucleotide sequence ID" value="NZ_NMVI01000014.1"/>
</dbReference>
<dbReference type="SUPFAM" id="SSF53383">
    <property type="entry name" value="PLP-dependent transferases"/>
    <property type="match status" value="1"/>
</dbReference>
<keyword evidence="6" id="KW-0808">Transferase</keyword>
<feature type="modified residue" description="N6-(pyridoxal phosphate)lysine" evidence="3">
    <location>
        <position position="196"/>
    </location>
</feature>
<feature type="active site" description="Proton acceptor" evidence="2">
    <location>
        <position position="196"/>
    </location>
</feature>
<dbReference type="CDD" id="cd00616">
    <property type="entry name" value="AHBA_syn"/>
    <property type="match status" value="1"/>
</dbReference>
<dbReference type="Gene3D" id="3.40.640.10">
    <property type="entry name" value="Type I PLP-dependent aspartate aminotransferase-like (Major domain)"/>
    <property type="match status" value="1"/>
</dbReference>
<gene>
    <name evidence="6" type="ORF">CGZ92_05645</name>
</gene>
<comment type="similarity">
    <text evidence="4">Belongs to the DegT/DnrJ/EryC1 family.</text>
</comment>
<sequence length="387" mass="41224">MTIALEGGTPTLPENWAATWPPKATPEQRDGLLDVLDSGKWGSTAGERVDAFAKEFGEKHGGHGVATTNGTIALTVAMVALGLEAGDEVIIPSYTFVACATAAQLMGVVPVIADIDPDHFHLSRKTIEAALSDKTKAIMAVHIAGAPAPMDEILAVAKEHDLRVIEDSAQAHGAAYNGQPVGSHGDVATFSFQSSKAMTAGEGGMLVAKDKAVADRCWSICNVGRVPEGEWYGHHSIGWNLRMTEFQAALLHPWLADLDAQVDHRNQWVERFSAGLPEGVRVLSAPEGATRHSYHLGLLDFGPGANKAWILEALAAENFAIAEGYPGLAHMEAITVRARVVPTPNADERREQVGWIVQTQLMSDLDNADLAAAAVTKVMADPRARQA</sequence>
<keyword evidence="3 4" id="KW-0663">Pyridoxal phosphate</keyword>
<dbReference type="GO" id="GO:0000271">
    <property type="term" value="P:polysaccharide biosynthetic process"/>
    <property type="evidence" value="ECO:0007669"/>
    <property type="project" value="TreeGrafter"/>
</dbReference>
<name>A0A255E953_9ACTN</name>
<dbReference type="EMBL" id="NMVI01000014">
    <property type="protein sequence ID" value="OYN88097.1"/>
    <property type="molecule type" value="Genomic_DNA"/>
</dbReference>
<organism evidence="6 7">
    <name type="scientific">Parenemella sanctibonifatiensis</name>
    <dbReference type="NCBI Taxonomy" id="2016505"/>
    <lineage>
        <taxon>Bacteria</taxon>
        <taxon>Bacillati</taxon>
        <taxon>Actinomycetota</taxon>
        <taxon>Actinomycetes</taxon>
        <taxon>Propionibacteriales</taxon>
        <taxon>Propionibacteriaceae</taxon>
        <taxon>Parenemella</taxon>
    </lineage>
</organism>
<dbReference type="AlphaFoldDB" id="A0A255E953"/>
<evidence type="ECO:0000313" key="6">
    <source>
        <dbReference type="EMBL" id="OYN88097.1"/>
    </source>
</evidence>
<evidence type="ECO:0000256" key="5">
    <source>
        <dbReference type="SAM" id="MobiDB-lite"/>
    </source>
</evidence>
<proteinExistence type="inferred from homology"/>
<keyword evidence="6" id="KW-0032">Aminotransferase</keyword>
<dbReference type="GO" id="GO:0030170">
    <property type="term" value="F:pyridoxal phosphate binding"/>
    <property type="evidence" value="ECO:0007669"/>
    <property type="project" value="TreeGrafter"/>
</dbReference>
<evidence type="ECO:0000256" key="4">
    <source>
        <dbReference type="RuleBase" id="RU004508"/>
    </source>
</evidence>
<dbReference type="InterPro" id="IPR015421">
    <property type="entry name" value="PyrdxlP-dep_Trfase_major"/>
</dbReference>
<comment type="caution">
    <text evidence="6">The sequence shown here is derived from an EMBL/GenBank/DDBJ whole genome shotgun (WGS) entry which is preliminary data.</text>
</comment>
<reference evidence="6 7" key="1">
    <citation type="submission" date="2017-07" db="EMBL/GenBank/DDBJ databases">
        <title>Draft whole genome sequences of clinical Proprionibacteriaceae strains.</title>
        <authorList>
            <person name="Bernier A.-M."/>
            <person name="Bernard K."/>
            <person name="Domingo M.-C."/>
        </authorList>
    </citation>
    <scope>NUCLEOTIDE SEQUENCE [LARGE SCALE GENOMIC DNA]</scope>
    <source>
        <strain evidence="6 7">NML 160184</strain>
    </source>
</reference>
<dbReference type="PIRSF" id="PIRSF000390">
    <property type="entry name" value="PLP_StrS"/>
    <property type="match status" value="1"/>
</dbReference>
<dbReference type="InterPro" id="IPR015422">
    <property type="entry name" value="PyrdxlP-dep_Trfase_small"/>
</dbReference>
<dbReference type="PANTHER" id="PTHR30244:SF34">
    <property type="entry name" value="DTDP-4-AMINO-4,6-DIDEOXYGALACTOSE TRANSAMINASE"/>
    <property type="match status" value="1"/>
</dbReference>
<dbReference type="InterPro" id="IPR000653">
    <property type="entry name" value="DegT/StrS_aminotransferase"/>
</dbReference>
<dbReference type="InterPro" id="IPR015424">
    <property type="entry name" value="PyrdxlP-dep_Trfase"/>
</dbReference>
<accession>A0A255E953</accession>
<dbReference type="Proteomes" id="UP000216533">
    <property type="component" value="Unassembled WGS sequence"/>
</dbReference>
<dbReference type="PANTHER" id="PTHR30244">
    <property type="entry name" value="TRANSAMINASE"/>
    <property type="match status" value="1"/>
</dbReference>
<protein>
    <submittedName>
        <fullName evidence="6">PLP-dependent aminotransferase</fullName>
    </submittedName>
</protein>
<comment type="cofactor">
    <cofactor evidence="1">
        <name>pyridoxal 5'-phosphate</name>
        <dbReference type="ChEBI" id="CHEBI:597326"/>
    </cofactor>
</comment>
<dbReference type="Pfam" id="PF01041">
    <property type="entry name" value="DegT_DnrJ_EryC1"/>
    <property type="match status" value="1"/>
</dbReference>
<dbReference type="GO" id="GO:0008483">
    <property type="term" value="F:transaminase activity"/>
    <property type="evidence" value="ECO:0007669"/>
    <property type="project" value="UniProtKB-KW"/>
</dbReference>
<evidence type="ECO:0000256" key="1">
    <source>
        <dbReference type="ARBA" id="ARBA00001933"/>
    </source>
</evidence>